<dbReference type="PANTHER" id="PTHR43616">
    <property type="entry name" value="GLYCEROL DEHYDROGENASE"/>
    <property type="match status" value="1"/>
</dbReference>
<evidence type="ECO:0000256" key="5">
    <source>
        <dbReference type="ARBA" id="ARBA00039147"/>
    </source>
</evidence>
<dbReference type="PANTHER" id="PTHR43616:SF5">
    <property type="entry name" value="GLYCEROL DEHYDROGENASE 1"/>
    <property type="match status" value="1"/>
</dbReference>
<evidence type="ECO:0000256" key="7">
    <source>
        <dbReference type="ARBA" id="ARBA00049006"/>
    </source>
</evidence>
<evidence type="ECO:0000256" key="4">
    <source>
        <dbReference type="ARBA" id="ARBA00037918"/>
    </source>
</evidence>
<dbReference type="Pfam" id="PF00465">
    <property type="entry name" value="Fe-ADH"/>
    <property type="match status" value="1"/>
</dbReference>
<gene>
    <name evidence="11" type="ORF">K8V70_05400</name>
</gene>
<dbReference type="Gene3D" id="3.40.50.1970">
    <property type="match status" value="1"/>
</dbReference>
<evidence type="ECO:0000256" key="8">
    <source>
        <dbReference type="PIRSR" id="PIRSR000112-1"/>
    </source>
</evidence>
<organism evidence="11 12">
    <name type="scientific">Enorma phocaeensis</name>
    <dbReference type="NCBI Taxonomy" id="1871019"/>
    <lineage>
        <taxon>Bacteria</taxon>
        <taxon>Bacillati</taxon>
        <taxon>Actinomycetota</taxon>
        <taxon>Coriobacteriia</taxon>
        <taxon>Coriobacteriales</taxon>
        <taxon>Coriobacteriaceae</taxon>
        <taxon>Enorma</taxon>
    </lineage>
</organism>
<evidence type="ECO:0000256" key="2">
    <source>
        <dbReference type="ARBA" id="ARBA00023002"/>
    </source>
</evidence>
<feature type="binding site" evidence="8">
    <location>
        <position position="283"/>
    </location>
    <ligand>
        <name>glycerol</name>
        <dbReference type="ChEBI" id="CHEBI:17754"/>
    </ligand>
</feature>
<evidence type="ECO:0000256" key="1">
    <source>
        <dbReference type="ARBA" id="ARBA00022723"/>
    </source>
</evidence>
<comment type="catalytic activity">
    <reaction evidence="7">
        <text>glycerol + NAD(+) = dihydroxyacetone + NADH + H(+)</text>
        <dbReference type="Rhea" id="RHEA:13769"/>
        <dbReference type="ChEBI" id="CHEBI:15378"/>
        <dbReference type="ChEBI" id="CHEBI:16016"/>
        <dbReference type="ChEBI" id="CHEBI:17754"/>
        <dbReference type="ChEBI" id="CHEBI:57540"/>
        <dbReference type="ChEBI" id="CHEBI:57945"/>
        <dbReference type="EC" id="1.1.1.6"/>
    </reaction>
</comment>
<dbReference type="GO" id="GO:0008888">
    <property type="term" value="F:glycerol dehydrogenase (NAD+) activity"/>
    <property type="evidence" value="ECO:0007669"/>
    <property type="project" value="UniProtKB-EC"/>
</dbReference>
<dbReference type="RefSeq" id="WP_273189973.1">
    <property type="nucleotide sequence ID" value="NZ_DYUZ01000022.1"/>
</dbReference>
<comment type="cofactor">
    <cofactor evidence="8">
        <name>Zn(2+)</name>
        <dbReference type="ChEBI" id="CHEBI:29105"/>
    </cofactor>
    <text evidence="8">Binds 1 zinc ion per subunit.</text>
</comment>
<keyword evidence="8" id="KW-0862">Zinc</keyword>
<dbReference type="Proteomes" id="UP000753256">
    <property type="component" value="Unassembled WGS sequence"/>
</dbReference>
<dbReference type="InterPro" id="IPR001670">
    <property type="entry name" value="ADH_Fe/GldA"/>
</dbReference>
<reference evidence="11" key="2">
    <citation type="submission" date="2021-09" db="EMBL/GenBank/DDBJ databases">
        <authorList>
            <person name="Gilroy R."/>
        </authorList>
    </citation>
    <scope>NUCLEOTIDE SEQUENCE</scope>
    <source>
        <strain evidence="11">ChiHjej13B12-9602</strain>
    </source>
</reference>
<protein>
    <recommendedName>
        <fullName evidence="6">Glycerol dehydrogenase</fullName>
        <ecNumber evidence="5">1.1.1.6</ecNumber>
    </recommendedName>
</protein>
<keyword evidence="2" id="KW-0560">Oxidoreductase</keyword>
<feature type="binding site" evidence="9">
    <location>
        <begin position="123"/>
        <end position="126"/>
    </location>
    <ligand>
        <name>NAD(+)</name>
        <dbReference type="ChEBI" id="CHEBI:57540"/>
    </ligand>
</feature>
<name>A0A921LTD7_9ACTN</name>
<dbReference type="EC" id="1.1.1.6" evidence="5"/>
<evidence type="ECO:0000256" key="6">
    <source>
        <dbReference type="ARBA" id="ARBA00040132"/>
    </source>
</evidence>
<evidence type="ECO:0000313" key="11">
    <source>
        <dbReference type="EMBL" id="HJG37279.1"/>
    </source>
</evidence>
<comment type="caution">
    <text evidence="11">The sequence shown here is derived from an EMBL/GenBank/DDBJ whole genome shotgun (WGS) entry which is preliminary data.</text>
</comment>
<feature type="binding site" evidence="9">
    <location>
        <begin position="101"/>
        <end position="105"/>
    </location>
    <ligand>
        <name>NAD(+)</name>
        <dbReference type="ChEBI" id="CHEBI:57540"/>
    </ligand>
</feature>
<comment type="pathway">
    <text evidence="4">Polyol metabolism; glycerol fermentation; glycerone phosphate from glycerol (oxidative route): step 1/2.</text>
</comment>
<feature type="binding site" evidence="8">
    <location>
        <position position="178"/>
    </location>
    <ligand>
        <name>glycerol</name>
        <dbReference type="ChEBI" id="CHEBI:17754"/>
    </ligand>
</feature>
<keyword evidence="1 8" id="KW-0479">Metal-binding</keyword>
<proteinExistence type="predicted"/>
<evidence type="ECO:0000313" key="12">
    <source>
        <dbReference type="Proteomes" id="UP000753256"/>
    </source>
</evidence>
<dbReference type="AlphaFoldDB" id="A0A921LTD7"/>
<accession>A0A921LTD7</accession>
<feature type="binding site" evidence="9">
    <location>
        <position position="138"/>
    </location>
    <ligand>
        <name>NAD(+)</name>
        <dbReference type="ChEBI" id="CHEBI:57540"/>
    </ligand>
</feature>
<dbReference type="PIRSF" id="PIRSF000112">
    <property type="entry name" value="Glycerol_dehydrogenase"/>
    <property type="match status" value="1"/>
</dbReference>
<dbReference type="InterPro" id="IPR016205">
    <property type="entry name" value="Glycerol_DH"/>
</dbReference>
<dbReference type="CDD" id="cd08550">
    <property type="entry name" value="GlyDH-like"/>
    <property type="match status" value="1"/>
</dbReference>
<reference evidence="11" key="1">
    <citation type="journal article" date="2021" name="PeerJ">
        <title>Extensive microbial diversity within the chicken gut microbiome revealed by metagenomics and culture.</title>
        <authorList>
            <person name="Gilroy R."/>
            <person name="Ravi A."/>
            <person name="Getino M."/>
            <person name="Pursley I."/>
            <person name="Horton D.L."/>
            <person name="Alikhan N.F."/>
            <person name="Baker D."/>
            <person name="Gharbi K."/>
            <person name="Hall N."/>
            <person name="Watson M."/>
            <person name="Adriaenssens E.M."/>
            <person name="Foster-Nyarko E."/>
            <person name="Jarju S."/>
            <person name="Secka A."/>
            <person name="Antonio M."/>
            <person name="Oren A."/>
            <person name="Chaudhuri R.R."/>
            <person name="La Ragione R."/>
            <person name="Hildebrand F."/>
            <person name="Pallen M.J."/>
        </authorList>
    </citation>
    <scope>NUCLEOTIDE SEQUENCE</scope>
    <source>
        <strain evidence="11">ChiHjej13B12-9602</strain>
    </source>
</reference>
<evidence type="ECO:0000256" key="3">
    <source>
        <dbReference type="ARBA" id="ARBA00023027"/>
    </source>
</evidence>
<evidence type="ECO:0000256" key="9">
    <source>
        <dbReference type="PIRSR" id="PIRSR000112-3"/>
    </source>
</evidence>
<sequence>MADLSARDSAIKFGAGRYRQERNLLPELGEEIARFGKRVLIIAGTRSWAAVEPKLAPSMKEAGIDWDLVIWKGACSAQAAGELAERAHEFNADEVIGIGGGKNMDLAKATGELAGMGVINIPTSISQCAPFACTSVMYTPEGAKDVTWRYAHEIDACYLDLDIVAKCPVRYAAAGILDAMAKKIEILNGRPSLDVTDTDIDLFTAYKFAEYTSDVLDRRAQEAIEAIRAGEANKALSDVAFINVPVTGIISNTTRGYNQTQLAHVFYDCTRTLFTREVADVVHGEIVAVGLFLQLHFNGLEHQEDELRKLLADWEMPRNLSDLGIEPTEENLDAIEEYIVNSRHYNSTDPADRARLHESIRQMI</sequence>
<dbReference type="Gene3D" id="1.20.1090.10">
    <property type="entry name" value="Dehydroquinate synthase-like - alpha domain"/>
    <property type="match status" value="1"/>
</dbReference>
<feature type="domain" description="Alcohol dehydrogenase iron-type/glycerol dehydrogenase GldA" evidence="10">
    <location>
        <begin position="17"/>
        <end position="145"/>
    </location>
</feature>
<dbReference type="SUPFAM" id="SSF56796">
    <property type="entry name" value="Dehydroquinate synthase-like"/>
    <property type="match status" value="1"/>
</dbReference>
<dbReference type="EMBL" id="DYUZ01000022">
    <property type="protein sequence ID" value="HJG37279.1"/>
    <property type="molecule type" value="Genomic_DNA"/>
</dbReference>
<keyword evidence="3 9" id="KW-0520">NAD</keyword>
<dbReference type="GO" id="GO:0046872">
    <property type="term" value="F:metal ion binding"/>
    <property type="evidence" value="ECO:0007669"/>
    <property type="project" value="UniProtKB-KW"/>
</dbReference>
<feature type="binding site" evidence="8">
    <location>
        <position position="264"/>
    </location>
    <ligand>
        <name>glycerol</name>
        <dbReference type="ChEBI" id="CHEBI:17754"/>
    </ligand>
</feature>
<evidence type="ECO:0000259" key="10">
    <source>
        <dbReference type="Pfam" id="PF00465"/>
    </source>
</evidence>